<dbReference type="CDD" id="cd00570">
    <property type="entry name" value="GST_N_family"/>
    <property type="match status" value="1"/>
</dbReference>
<evidence type="ECO:0000259" key="1">
    <source>
        <dbReference type="PROSITE" id="PS50404"/>
    </source>
</evidence>
<dbReference type="Gene3D" id="3.40.30.10">
    <property type="entry name" value="Glutaredoxin"/>
    <property type="match status" value="1"/>
</dbReference>
<name>A0A6G4WD69_9HYPH</name>
<sequence length="98" mass="11021">MSLKLYYHPLASFCWKALIALYETGTPFEPHLVDLGDPDARAEFLKLWPIGKFPVLRDEAKGLTIPESTIIIEYLARHHPGEATLLPTEMFPEQNAAG</sequence>
<organism evidence="2 3">
    <name type="scientific">Allomesorhizobium camelthorni</name>
    <dbReference type="NCBI Taxonomy" id="475069"/>
    <lineage>
        <taxon>Bacteria</taxon>
        <taxon>Pseudomonadati</taxon>
        <taxon>Pseudomonadota</taxon>
        <taxon>Alphaproteobacteria</taxon>
        <taxon>Hyphomicrobiales</taxon>
        <taxon>Phyllobacteriaceae</taxon>
        <taxon>Allomesorhizobium</taxon>
    </lineage>
</organism>
<gene>
    <name evidence="2" type="ORF">G6N73_15340</name>
</gene>
<dbReference type="Proteomes" id="UP001642900">
    <property type="component" value="Unassembled WGS sequence"/>
</dbReference>
<accession>A0A6G4WD69</accession>
<protein>
    <submittedName>
        <fullName evidence="2">Glutathione S-transferase family protein</fullName>
    </submittedName>
</protein>
<dbReference type="EMBL" id="JAAKZF010000019">
    <property type="protein sequence ID" value="NGO52534.1"/>
    <property type="molecule type" value="Genomic_DNA"/>
</dbReference>
<evidence type="ECO:0000313" key="2">
    <source>
        <dbReference type="EMBL" id="NGO52534.1"/>
    </source>
</evidence>
<reference evidence="2 3" key="1">
    <citation type="submission" date="2020-02" db="EMBL/GenBank/DDBJ databases">
        <title>Genome sequence of strain CCNWXJ40-4.</title>
        <authorList>
            <person name="Gao J."/>
            <person name="Sun J."/>
        </authorList>
    </citation>
    <scope>NUCLEOTIDE SEQUENCE [LARGE SCALE GENOMIC DNA]</scope>
    <source>
        <strain evidence="2 3">CCNWXJ 40-4</strain>
    </source>
</reference>
<proteinExistence type="predicted"/>
<dbReference type="InterPro" id="IPR036249">
    <property type="entry name" value="Thioredoxin-like_sf"/>
</dbReference>
<comment type="caution">
    <text evidence="2">The sequence shown here is derived from an EMBL/GenBank/DDBJ whole genome shotgun (WGS) entry which is preliminary data.</text>
</comment>
<dbReference type="SUPFAM" id="SSF52833">
    <property type="entry name" value="Thioredoxin-like"/>
    <property type="match status" value="1"/>
</dbReference>
<dbReference type="Pfam" id="PF13417">
    <property type="entry name" value="GST_N_3"/>
    <property type="match status" value="1"/>
</dbReference>
<keyword evidence="3" id="KW-1185">Reference proteome</keyword>
<dbReference type="PANTHER" id="PTHR44051">
    <property type="entry name" value="GLUTATHIONE S-TRANSFERASE-RELATED"/>
    <property type="match status" value="1"/>
</dbReference>
<evidence type="ECO:0000313" key="3">
    <source>
        <dbReference type="Proteomes" id="UP001642900"/>
    </source>
</evidence>
<dbReference type="InterPro" id="IPR004045">
    <property type="entry name" value="Glutathione_S-Trfase_N"/>
</dbReference>
<dbReference type="PROSITE" id="PS50404">
    <property type="entry name" value="GST_NTER"/>
    <property type="match status" value="1"/>
</dbReference>
<feature type="domain" description="GST N-terminal" evidence="1">
    <location>
        <begin position="1"/>
        <end position="83"/>
    </location>
</feature>
<dbReference type="PANTHER" id="PTHR44051:SF8">
    <property type="entry name" value="GLUTATHIONE S-TRANSFERASE GSTA"/>
    <property type="match status" value="1"/>
</dbReference>
<dbReference type="AlphaFoldDB" id="A0A6G4WD69"/>